<feature type="compositionally biased region" description="Polar residues" evidence="8">
    <location>
        <begin position="21"/>
        <end position="32"/>
    </location>
</feature>
<organism evidence="10">
    <name type="scientific">Talaromyces marneffei PM1</name>
    <dbReference type="NCBI Taxonomy" id="1077442"/>
    <lineage>
        <taxon>Eukaryota</taxon>
        <taxon>Fungi</taxon>
        <taxon>Dikarya</taxon>
        <taxon>Ascomycota</taxon>
        <taxon>Pezizomycotina</taxon>
        <taxon>Eurotiomycetes</taxon>
        <taxon>Eurotiomycetidae</taxon>
        <taxon>Eurotiales</taxon>
        <taxon>Trichocomaceae</taxon>
        <taxon>Talaromyces</taxon>
        <taxon>Talaromyces sect. Talaromyces</taxon>
    </lineage>
</organism>
<evidence type="ECO:0000256" key="1">
    <source>
        <dbReference type="ARBA" id="ARBA00004567"/>
    </source>
</evidence>
<dbReference type="FunFam" id="1.10.3450.20:FF:000003">
    <property type="entry name" value="Nuclear pore complex protein"/>
    <property type="match status" value="1"/>
</dbReference>
<keyword evidence="2" id="KW-0813">Transport</keyword>
<proteinExistence type="predicted"/>
<evidence type="ECO:0000259" key="9">
    <source>
        <dbReference type="SMART" id="SM00471"/>
    </source>
</evidence>
<dbReference type="CDD" id="cd00077">
    <property type="entry name" value="HDc"/>
    <property type="match status" value="1"/>
</dbReference>
<evidence type="ECO:0000256" key="5">
    <source>
        <dbReference type="ARBA" id="ARBA00023010"/>
    </source>
</evidence>
<feature type="compositionally biased region" description="Polar residues" evidence="8">
    <location>
        <begin position="848"/>
        <end position="858"/>
    </location>
</feature>
<dbReference type="PANTHER" id="PTHR13003:SF2">
    <property type="entry name" value="NUCLEAR PORE COMPLEX PROTEIN NUP107"/>
    <property type="match status" value="1"/>
</dbReference>
<dbReference type="HOGENOM" id="CLU_005882_0_0_1"/>
<keyword evidence="5" id="KW-0811">Translocation</keyword>
<dbReference type="InterPro" id="IPR007252">
    <property type="entry name" value="Nup84/Nup107"/>
</dbReference>
<comment type="caution">
    <text evidence="10">The sequence shown here is derived from an EMBL/GenBank/DDBJ whole genome shotgun (WGS) entry which is preliminary data.</text>
</comment>
<dbReference type="Pfam" id="PF04121">
    <property type="entry name" value="Nup84_Nup100"/>
    <property type="match status" value="1"/>
</dbReference>
<dbReference type="SUPFAM" id="SSF109604">
    <property type="entry name" value="HD-domain/PDEase-like"/>
    <property type="match status" value="1"/>
</dbReference>
<gene>
    <name evidence="10" type="ORF">GQ26_0140820</name>
</gene>
<dbReference type="GO" id="GO:0006406">
    <property type="term" value="P:mRNA export from nucleus"/>
    <property type="evidence" value="ECO:0007669"/>
    <property type="project" value="TreeGrafter"/>
</dbReference>
<keyword evidence="4" id="KW-0653">Protein transport</keyword>
<dbReference type="EMBL" id="JPOX01000014">
    <property type="protein sequence ID" value="KFX47657.1"/>
    <property type="molecule type" value="Genomic_DNA"/>
</dbReference>
<evidence type="ECO:0000256" key="7">
    <source>
        <dbReference type="ARBA" id="ARBA00023242"/>
    </source>
</evidence>
<evidence type="ECO:0000256" key="8">
    <source>
        <dbReference type="SAM" id="MobiDB-lite"/>
    </source>
</evidence>
<keyword evidence="3" id="KW-0509">mRNA transport</keyword>
<evidence type="ECO:0000256" key="2">
    <source>
        <dbReference type="ARBA" id="ARBA00022448"/>
    </source>
</evidence>
<dbReference type="GO" id="GO:0006606">
    <property type="term" value="P:protein import into nucleus"/>
    <property type="evidence" value="ECO:0007669"/>
    <property type="project" value="TreeGrafter"/>
</dbReference>
<dbReference type="eggNOG" id="KOG1964">
    <property type="taxonomic scope" value="Eukaryota"/>
</dbReference>
<name>A0A093V512_TALMA</name>
<dbReference type="GO" id="GO:0031080">
    <property type="term" value="C:nuclear pore outer ring"/>
    <property type="evidence" value="ECO:0007669"/>
    <property type="project" value="TreeGrafter"/>
</dbReference>
<evidence type="ECO:0000256" key="6">
    <source>
        <dbReference type="ARBA" id="ARBA00023132"/>
    </source>
</evidence>
<feature type="domain" description="HD/PDEase" evidence="9">
    <location>
        <begin position="1144"/>
        <end position="1280"/>
    </location>
</feature>
<sequence>MAPVFNSPGATRSAPSFAFGRTTQPQPFSNQPDIIEIDDDDDDDQVGDNENSVDEMDQDESDDAEENDEDEVIEDEDESNVDDDDEEEEEEEELTVESLGKVNGIDSSGIFATTRTLQSSPAIRLPQSSMFTSSGIQEALHPLRHTADRVTRQMQAFAEKLDRFKQQDRTQDSSYQAAYSLIKSYQQHASDTIKDASRQNTIQKARMGWNTNRVSEQPDAKTQEDLRRLQLEVDTWDLFLNLIAADDPKAVECVNDTRKSAFQNLHRYSTDKEIWDQFLMADNYAAECAMVMKWLEVKAKSSSQHLDTMIANLEAQADRGSGLWAHGWLYTKESIKGQKRLRAWPQPLEPGDPGLLASMLDSDNKEPLITQLDPDAIIRQKHGLQKQDQFYEQATWLTCWKMIRQGETWGKIQEWSQERLESWRAVSLCGSKVENQSSGVKKQADDSMTRMMNCRSQDTWRAACSALARNPNTGDYEKAVYALLSGETEPAYRVCQSWDDHLYVFYNNILLSRYREFCSQFARKLSHSPLAIVPFTPEPMDYSAIQRFLESLRAHEVIGMEARNPYVTIQSAILGRNFDSFFLSTARAASESNKASPFLSLIPDVGGTGVDSLALIAVRDKDALRIITHLYIITQSLSYTRSDSHFSETTALNVIAYVENLRQAGLTDWIPLYVSFMPTRLVPDVIVQVLIDTVEPPDKSRMAKLLKKHHIDIFAVQEALSDYIAKKTPKGETRSITLDHIVRRDQAKGVVVLLPVSKKFADKEVDAKMEQLIRCAEWLAYLEADWGVFCNALEYLYKKFFVNGMLLEARELSFRLPLSEVSQKLLKYDIRASSYHEDLSLLDENSVLRSPTKSPSKTSRFRRPQTEDERQQSYDKALVLLDLEFVIWAYIALDNFAETWEAFELLKNSVNADDVQIAELSQGLQDCIEQATEHVEALLDKDLGALTQKSTPEEDKKLAYIRNNYFPDIILNYLSALYYASLKLDRGLLTRNMEVAIVLAEDNLILDCFRHACRLRELADAMALASVAMVNAPAEAKVRKKTDGPARLDIWNIEVPNADNDARNQSNLSTQFVQGMYQRQVPTVMSSNPITEYGFTAVPASATQILSDPTTKPSSPPPAFSLSSFPIPDTALAKRIQTYAKTHLPEPTYNHSLRVYYFGQAIRRYRFGTTAHPTRSSVWGFSDEIYFLSCLLHDIGTTEENLNKTRLSFEFYGGFLALDVLQHDEDDAAIAPREQAKSVAEAIIRHQDLCEMGKITVVGQLIQLATIFDNTGAYADLVHQDTIEAVSKAFPRLKWSSCFTETIHKENGLKPWAHTTALGEEEFPAKVMGNKLMSPYE</sequence>
<keyword evidence="7" id="KW-0539">Nucleus</keyword>
<dbReference type="Gene3D" id="1.20.190.50">
    <property type="match status" value="1"/>
</dbReference>
<dbReference type="GO" id="GO:0017056">
    <property type="term" value="F:structural constituent of nuclear pore"/>
    <property type="evidence" value="ECO:0007669"/>
    <property type="project" value="InterPro"/>
</dbReference>
<dbReference type="NCBIfam" id="TIGR03401">
    <property type="entry name" value="cyanamide_fam"/>
    <property type="match status" value="1"/>
</dbReference>
<feature type="region of interest" description="Disordered" evidence="8">
    <location>
        <begin position="848"/>
        <end position="869"/>
    </location>
</feature>
<protein>
    <submittedName>
        <fullName evidence="10">DNA damage-inducible protein 3</fullName>
    </submittedName>
</protein>
<reference evidence="10" key="1">
    <citation type="journal article" date="2014" name="PLoS Genet.">
        <title>Signature Gene Expression Reveals Novel Clues to the Molecular Mechanisms of Dimorphic Transition in Penicillium marneffei.</title>
        <authorList>
            <person name="Yang E."/>
            <person name="Wang G."/>
            <person name="Cai J."/>
            <person name="Woo P.C."/>
            <person name="Lau S.K."/>
            <person name="Yuen K.-Y."/>
            <person name="Chow W.-N."/>
            <person name="Lin X."/>
        </authorList>
    </citation>
    <scope>NUCLEOTIDE SEQUENCE [LARGE SCALE GENOMIC DNA]</scope>
    <source>
        <strain evidence="10">PM1</strain>
    </source>
</reference>
<dbReference type="PANTHER" id="PTHR13003">
    <property type="entry name" value="NUP107-RELATED"/>
    <property type="match status" value="1"/>
</dbReference>
<dbReference type="InterPro" id="IPR017771">
    <property type="entry name" value="Cyanamide_hydratase_HD"/>
</dbReference>
<evidence type="ECO:0000256" key="4">
    <source>
        <dbReference type="ARBA" id="ARBA00022927"/>
    </source>
</evidence>
<dbReference type="Gene3D" id="1.10.3210.10">
    <property type="entry name" value="Hypothetical protein af1432"/>
    <property type="match status" value="1"/>
</dbReference>
<accession>A0A093V512</accession>
<evidence type="ECO:0000313" key="10">
    <source>
        <dbReference type="EMBL" id="KFX47657.1"/>
    </source>
</evidence>
<comment type="subcellular location">
    <subcellularLocation>
        <location evidence="1">Nucleus</location>
        <location evidence="1">Nuclear pore complex</location>
    </subcellularLocation>
</comment>
<dbReference type="GO" id="GO:0000973">
    <property type="term" value="P:post-transcriptional tethering of RNA polymerase II gene DNA at nuclear periphery"/>
    <property type="evidence" value="ECO:0007669"/>
    <property type="project" value="TreeGrafter"/>
</dbReference>
<dbReference type="Gene3D" id="1.10.3450.20">
    <property type="match status" value="1"/>
</dbReference>
<feature type="compositionally biased region" description="Acidic residues" evidence="8">
    <location>
        <begin position="35"/>
        <end position="95"/>
    </location>
</feature>
<feature type="region of interest" description="Disordered" evidence="8">
    <location>
        <begin position="1"/>
        <end position="101"/>
    </location>
</feature>
<evidence type="ECO:0000256" key="3">
    <source>
        <dbReference type="ARBA" id="ARBA00022816"/>
    </source>
</evidence>
<dbReference type="SMART" id="SM00471">
    <property type="entry name" value="HDc"/>
    <property type="match status" value="1"/>
</dbReference>
<dbReference type="InterPro" id="IPR003607">
    <property type="entry name" value="HD/PDEase_dom"/>
</dbReference>
<keyword evidence="6" id="KW-0906">Nuclear pore complex</keyword>